<name>A0ABQ7S988_9ACAR</name>
<dbReference type="GO" id="GO:0034220">
    <property type="term" value="P:monoatomic ion transmembrane transport"/>
    <property type="evidence" value="ECO:0007669"/>
    <property type="project" value="UniProtKB-KW"/>
</dbReference>
<keyword evidence="2" id="KW-0406">Ion transport</keyword>
<keyword evidence="3" id="KW-1185">Reference proteome</keyword>
<protein>
    <submittedName>
        <fullName evidence="2">Potassium channel subfamily T member 1</fullName>
    </submittedName>
</protein>
<dbReference type="Proteomes" id="UP000825002">
    <property type="component" value="Unassembled WGS sequence"/>
</dbReference>
<feature type="region of interest" description="Disordered" evidence="1">
    <location>
        <begin position="13"/>
        <end position="114"/>
    </location>
</feature>
<feature type="non-terminal residue" evidence="2">
    <location>
        <position position="353"/>
    </location>
</feature>
<feature type="compositionally biased region" description="Basic and acidic residues" evidence="1">
    <location>
        <begin position="93"/>
        <end position="106"/>
    </location>
</feature>
<organism evidence="2 3">
    <name type="scientific">Fragariocoptes setiger</name>
    <dbReference type="NCBI Taxonomy" id="1670756"/>
    <lineage>
        <taxon>Eukaryota</taxon>
        <taxon>Metazoa</taxon>
        <taxon>Ecdysozoa</taxon>
        <taxon>Arthropoda</taxon>
        <taxon>Chelicerata</taxon>
        <taxon>Arachnida</taxon>
        <taxon>Acari</taxon>
        <taxon>Acariformes</taxon>
        <taxon>Trombidiformes</taxon>
        <taxon>Prostigmata</taxon>
        <taxon>Eupodina</taxon>
        <taxon>Eriophyoidea</taxon>
        <taxon>Phytoptidae</taxon>
        <taxon>Fragariocoptes</taxon>
    </lineage>
</organism>
<comment type="caution">
    <text evidence="2">The sequence shown here is derived from an EMBL/GenBank/DDBJ whole genome shotgun (WGS) entry which is preliminary data.</text>
</comment>
<keyword evidence="2" id="KW-0813">Transport</keyword>
<feature type="compositionally biased region" description="Low complexity" evidence="1">
    <location>
        <begin position="228"/>
        <end position="248"/>
    </location>
</feature>
<keyword evidence="2" id="KW-0407">Ion channel</keyword>
<evidence type="ECO:0000313" key="2">
    <source>
        <dbReference type="EMBL" id="KAG9509805.1"/>
    </source>
</evidence>
<evidence type="ECO:0000256" key="1">
    <source>
        <dbReference type="SAM" id="MobiDB-lite"/>
    </source>
</evidence>
<sequence length="353" mass="39036">MSNLWFFRLRSNEREREEARRRSSSDSRHSLGSMSLCAGLPSSMMGGGTGARSPSIGSANSGMLGAQQRYSRTGSQVSIAADQSDTPSTPVANDRRDDDHSNELRARCSRGTRVFPPRQMSVDVATSAASLNANQYRRMSRHLLPLHQQQQTQQHQQQPVPTRPLVTIVRSDSTSAMPVDLSTSLISESQTSDFGHCLVPQSERTLANVRVLDDRATTKQQLPADITNNGRSLKSSSPSSNRNNNNNLSNKFSAHLSQLASGQVPPIKDRSLLSPECGVNLADSLDNLAALIPRVRVEFYNSENTFKEQLQMYFFKDHTISLYIRIVKFVLKILACLLYVIRVVFDQGPAVAS</sequence>
<feature type="compositionally biased region" description="Polar residues" evidence="1">
    <location>
        <begin position="68"/>
        <end position="91"/>
    </location>
</feature>
<feature type="region of interest" description="Disordered" evidence="1">
    <location>
        <begin position="218"/>
        <end position="248"/>
    </location>
</feature>
<proteinExistence type="predicted"/>
<gene>
    <name evidence="2" type="primary">Kcnt1</name>
    <name evidence="2" type="ORF">GZH46_01665</name>
</gene>
<reference evidence="2 3" key="1">
    <citation type="submission" date="2020-10" db="EMBL/GenBank/DDBJ databases">
        <authorList>
            <person name="Klimov P.B."/>
            <person name="Dyachkov S.M."/>
            <person name="Chetverikov P.E."/>
        </authorList>
    </citation>
    <scope>NUCLEOTIDE SEQUENCE [LARGE SCALE GENOMIC DNA]</scope>
    <source>
        <strain evidence="2">BMOC 18-1129-001#AD2665</strain>
        <tissue evidence="2">Entire mites</tissue>
    </source>
</reference>
<evidence type="ECO:0000313" key="3">
    <source>
        <dbReference type="Proteomes" id="UP000825002"/>
    </source>
</evidence>
<accession>A0ABQ7S988</accession>
<feature type="compositionally biased region" description="Basic and acidic residues" evidence="1">
    <location>
        <begin position="13"/>
        <end position="29"/>
    </location>
</feature>
<dbReference type="EMBL" id="JAIFTH010000327">
    <property type="protein sequence ID" value="KAG9509805.1"/>
    <property type="molecule type" value="Genomic_DNA"/>
</dbReference>